<dbReference type="OrthoDB" id="1738459at2759"/>
<organism evidence="1 2">
    <name type="scientific">Mucuna pruriens</name>
    <name type="common">Velvet bean</name>
    <name type="synonym">Dolichos pruriens</name>
    <dbReference type="NCBI Taxonomy" id="157652"/>
    <lineage>
        <taxon>Eukaryota</taxon>
        <taxon>Viridiplantae</taxon>
        <taxon>Streptophyta</taxon>
        <taxon>Embryophyta</taxon>
        <taxon>Tracheophyta</taxon>
        <taxon>Spermatophyta</taxon>
        <taxon>Magnoliopsida</taxon>
        <taxon>eudicotyledons</taxon>
        <taxon>Gunneridae</taxon>
        <taxon>Pentapetalae</taxon>
        <taxon>rosids</taxon>
        <taxon>fabids</taxon>
        <taxon>Fabales</taxon>
        <taxon>Fabaceae</taxon>
        <taxon>Papilionoideae</taxon>
        <taxon>50 kb inversion clade</taxon>
        <taxon>NPAAA clade</taxon>
        <taxon>indigoferoid/millettioid clade</taxon>
        <taxon>Phaseoleae</taxon>
        <taxon>Mucuna</taxon>
    </lineage>
</organism>
<protein>
    <submittedName>
        <fullName evidence="1">Uncharacterized protein</fullName>
    </submittedName>
</protein>
<gene>
    <name evidence="1" type="ORF">CR513_32725</name>
</gene>
<feature type="non-terminal residue" evidence="1">
    <location>
        <position position="1"/>
    </location>
</feature>
<evidence type="ECO:0000313" key="1">
    <source>
        <dbReference type="EMBL" id="RDX85997.1"/>
    </source>
</evidence>
<dbReference type="Proteomes" id="UP000257109">
    <property type="component" value="Unassembled WGS sequence"/>
</dbReference>
<comment type="caution">
    <text evidence="1">The sequence shown here is derived from an EMBL/GenBank/DDBJ whole genome shotgun (WGS) entry which is preliminary data.</text>
</comment>
<evidence type="ECO:0000313" key="2">
    <source>
        <dbReference type="Proteomes" id="UP000257109"/>
    </source>
</evidence>
<keyword evidence="2" id="KW-1185">Reference proteome</keyword>
<name>A0A371G631_MUCPR</name>
<dbReference type="AlphaFoldDB" id="A0A371G631"/>
<reference evidence="1" key="1">
    <citation type="submission" date="2018-05" db="EMBL/GenBank/DDBJ databases">
        <title>Draft genome of Mucuna pruriens seed.</title>
        <authorList>
            <person name="Nnadi N.E."/>
            <person name="Vos R."/>
            <person name="Hasami M.H."/>
            <person name="Devisetty U.K."/>
            <person name="Aguiy J.C."/>
        </authorList>
    </citation>
    <scope>NUCLEOTIDE SEQUENCE [LARGE SCALE GENOMIC DNA]</scope>
    <source>
        <strain evidence="1">JCA_2017</strain>
    </source>
</reference>
<accession>A0A371G631</accession>
<sequence>MASLEKLWITFQVMDIMSAYNCLLWRPWTHSVGVLPSTMHKRLKFLVDENLIIVYGEELLLLSKSSTTRYIEVVGTTYMETSRKKP</sequence>
<dbReference type="EMBL" id="QJKJ01006647">
    <property type="protein sequence ID" value="RDX85997.1"/>
    <property type="molecule type" value="Genomic_DNA"/>
</dbReference>
<proteinExistence type="predicted"/>